<evidence type="ECO:0000256" key="2">
    <source>
        <dbReference type="ARBA" id="ARBA00006806"/>
    </source>
</evidence>
<protein>
    <recommendedName>
        <fullName evidence="3 6">Tubulin-specific chaperone A</fullName>
    </recommendedName>
</protein>
<reference evidence="7" key="1">
    <citation type="submission" date="2025-08" db="UniProtKB">
        <authorList>
            <consortium name="Ensembl"/>
        </authorList>
    </citation>
    <scope>IDENTIFICATION</scope>
</reference>
<keyword evidence="4 6" id="KW-0143">Chaperone</keyword>
<evidence type="ECO:0000256" key="6">
    <source>
        <dbReference type="RuleBase" id="RU364030"/>
    </source>
</evidence>
<evidence type="ECO:0000256" key="3">
    <source>
        <dbReference type="ARBA" id="ARBA00015002"/>
    </source>
</evidence>
<dbReference type="GeneTree" id="ENSGT00390000009710"/>
<organism evidence="7">
    <name type="scientific">Petromyzon marinus</name>
    <name type="common">Sea lamprey</name>
    <dbReference type="NCBI Taxonomy" id="7757"/>
    <lineage>
        <taxon>Eukaryota</taxon>
        <taxon>Metazoa</taxon>
        <taxon>Chordata</taxon>
        <taxon>Craniata</taxon>
        <taxon>Vertebrata</taxon>
        <taxon>Cyclostomata</taxon>
        <taxon>Hyperoartia</taxon>
        <taxon>Petromyzontiformes</taxon>
        <taxon>Petromyzontidae</taxon>
        <taxon>Petromyzon</taxon>
    </lineage>
</organism>
<dbReference type="FunFam" id="1.20.58.90:FF:000008">
    <property type="entry name" value="Tubulin-specific chaperone A"/>
    <property type="match status" value="1"/>
</dbReference>
<dbReference type="InterPro" id="IPR004226">
    <property type="entry name" value="TBCA"/>
</dbReference>
<dbReference type="Gene3D" id="1.20.58.90">
    <property type="match status" value="1"/>
</dbReference>
<comment type="subcellular location">
    <subcellularLocation>
        <location evidence="6">Cytoplasm</location>
        <location evidence="6">Cytoskeleton</location>
    </subcellularLocation>
</comment>
<dbReference type="AlphaFoldDB" id="S4RE87"/>
<name>S4RE87_PETMA</name>
<sequence length="108" mass="12569">EMDPRQRQLKIKTGVVKRIAKETTMYKLELTQQEEKVEKMKTEGDEYMLKKQIEVLQEAKMMIPDCERRLAAAHGDLSQLVENEEDLADTEEYQAAIAILKEVKLESK</sequence>
<dbReference type="GO" id="GO:0005874">
    <property type="term" value="C:microtubule"/>
    <property type="evidence" value="ECO:0007669"/>
    <property type="project" value="UniProtKB-KW"/>
</dbReference>
<dbReference type="PANTHER" id="PTHR21500">
    <property type="entry name" value="TUBULIN-SPECIFIC CHAPERONE A"/>
    <property type="match status" value="1"/>
</dbReference>
<dbReference type="SUPFAM" id="SSF46988">
    <property type="entry name" value="Tubulin chaperone cofactor A"/>
    <property type="match status" value="1"/>
</dbReference>
<dbReference type="InterPro" id="IPR036126">
    <property type="entry name" value="TBCA_sf"/>
</dbReference>
<keyword evidence="6" id="KW-0493">Microtubule</keyword>
<dbReference type="GO" id="GO:0007023">
    <property type="term" value="P:post-chaperonin tubulin folding pathway"/>
    <property type="evidence" value="ECO:0007669"/>
    <property type="project" value="UniProtKB-UniRule"/>
</dbReference>
<dbReference type="GO" id="GO:0007021">
    <property type="term" value="P:tubulin complex assembly"/>
    <property type="evidence" value="ECO:0007669"/>
    <property type="project" value="UniProtKB-UniRule"/>
</dbReference>
<comment type="function">
    <text evidence="1">Tubulin-folding protein; involved in the early step of the tubulin folding pathway.</text>
</comment>
<reference evidence="7" key="2">
    <citation type="submission" date="2025-09" db="UniProtKB">
        <authorList>
            <consortium name="Ensembl"/>
        </authorList>
    </citation>
    <scope>IDENTIFICATION</scope>
</reference>
<dbReference type="STRING" id="7757.ENSPMAP00000003519"/>
<dbReference type="PANTHER" id="PTHR21500:SF0">
    <property type="entry name" value="TUBULIN-SPECIFIC CHAPERONE A"/>
    <property type="match status" value="1"/>
</dbReference>
<comment type="similarity">
    <text evidence="2 6">Belongs to the TBCA family.</text>
</comment>
<evidence type="ECO:0000256" key="1">
    <source>
        <dbReference type="ARBA" id="ARBA00003046"/>
    </source>
</evidence>
<dbReference type="OMA" id="EECEMMI"/>
<dbReference type="Ensembl" id="ENSPMAT00000003534.1">
    <property type="protein sequence ID" value="ENSPMAP00000003519.1"/>
    <property type="gene ID" value="ENSPMAG00000003222.1"/>
</dbReference>
<keyword evidence="6" id="KW-0963">Cytoplasm</keyword>
<dbReference type="Pfam" id="PF02970">
    <property type="entry name" value="TBCA"/>
    <property type="match status" value="1"/>
</dbReference>
<dbReference type="HOGENOM" id="CLU_130569_1_1_1"/>
<evidence type="ECO:0000313" key="7">
    <source>
        <dbReference type="Ensembl" id="ENSPMAP00000003519.1"/>
    </source>
</evidence>
<dbReference type="GO" id="GO:0048487">
    <property type="term" value="F:beta-tubulin binding"/>
    <property type="evidence" value="ECO:0007669"/>
    <property type="project" value="InterPro"/>
</dbReference>
<evidence type="ECO:0000256" key="5">
    <source>
        <dbReference type="ARBA" id="ARBA00026055"/>
    </source>
</evidence>
<comment type="subunit">
    <text evidence="5 6">Supercomplex made of cofactors A to E. Cofactors A and D function by capturing and stabilizing tubulin in a quasi-native conformation. Cofactor E binds to the cofactor D-tubulin complex; interaction with cofactor C then causes the release of tubulin polypeptides that are committed to the native state.</text>
</comment>
<evidence type="ECO:0000256" key="4">
    <source>
        <dbReference type="ARBA" id="ARBA00023186"/>
    </source>
</evidence>
<keyword evidence="6" id="KW-0206">Cytoskeleton</keyword>
<accession>S4RE87</accession>
<proteinExistence type="inferred from homology"/>
<dbReference type="GO" id="GO:0005829">
    <property type="term" value="C:cytosol"/>
    <property type="evidence" value="ECO:0007669"/>
    <property type="project" value="TreeGrafter"/>
</dbReference>